<dbReference type="Proteomes" id="UP000034452">
    <property type="component" value="Unassembled WGS sequence"/>
</dbReference>
<comment type="caution">
    <text evidence="8">The sequence shown here is derived from an EMBL/GenBank/DDBJ whole genome shotgun (WGS) entry which is preliminary data.</text>
</comment>
<evidence type="ECO:0000256" key="3">
    <source>
        <dbReference type="ARBA" id="ARBA00022692"/>
    </source>
</evidence>
<dbReference type="GO" id="GO:0016020">
    <property type="term" value="C:membrane"/>
    <property type="evidence" value="ECO:0007669"/>
    <property type="project" value="UniProtKB-SubCell"/>
</dbReference>
<gene>
    <name evidence="8" type="ORF">UU13_C0002G0041</name>
</gene>
<organism evidence="8 9">
    <name type="scientific">Candidatus Nomurabacteria bacterium GW2011_GWB1_40_7</name>
    <dbReference type="NCBI Taxonomy" id="1618744"/>
    <lineage>
        <taxon>Bacteria</taxon>
        <taxon>Candidatus Nomuraibacteriota</taxon>
    </lineage>
</organism>
<accession>A0A0G0T7H4</accession>
<dbReference type="PANTHER" id="PTHR30093">
    <property type="entry name" value="GENERAL SECRETION PATHWAY PROTEIN G"/>
    <property type="match status" value="1"/>
</dbReference>
<evidence type="ECO:0000256" key="2">
    <source>
        <dbReference type="ARBA" id="ARBA00022481"/>
    </source>
</evidence>
<dbReference type="PROSITE" id="PS00409">
    <property type="entry name" value="PROKAR_NTER_METHYL"/>
    <property type="match status" value="1"/>
</dbReference>
<feature type="region of interest" description="Disordered" evidence="6">
    <location>
        <begin position="175"/>
        <end position="201"/>
    </location>
</feature>
<feature type="compositionally biased region" description="Pro residues" evidence="6">
    <location>
        <begin position="179"/>
        <end position="192"/>
    </location>
</feature>
<dbReference type="InterPro" id="IPR000983">
    <property type="entry name" value="Bac_GSPG_pilin"/>
</dbReference>
<keyword evidence="4 7" id="KW-1133">Transmembrane helix</keyword>
<dbReference type="Pfam" id="PF07963">
    <property type="entry name" value="N_methyl"/>
    <property type="match status" value="1"/>
</dbReference>
<keyword evidence="5 7" id="KW-0472">Membrane</keyword>
<evidence type="ECO:0000256" key="1">
    <source>
        <dbReference type="ARBA" id="ARBA00004167"/>
    </source>
</evidence>
<evidence type="ECO:0000313" key="9">
    <source>
        <dbReference type="Proteomes" id="UP000034452"/>
    </source>
</evidence>
<dbReference type="PANTHER" id="PTHR30093:SF44">
    <property type="entry name" value="TYPE II SECRETION SYSTEM CORE PROTEIN G"/>
    <property type="match status" value="1"/>
</dbReference>
<feature type="transmembrane region" description="Helical" evidence="7">
    <location>
        <begin position="21"/>
        <end position="43"/>
    </location>
</feature>
<dbReference type="EMBL" id="LBZL01000002">
    <property type="protein sequence ID" value="KKR70696.1"/>
    <property type="molecule type" value="Genomic_DNA"/>
</dbReference>
<comment type="subcellular location">
    <subcellularLocation>
        <location evidence="1">Membrane</location>
        <topology evidence="1">Single-pass membrane protein</topology>
    </subcellularLocation>
</comment>
<dbReference type="InterPro" id="IPR045584">
    <property type="entry name" value="Pilin-like"/>
</dbReference>
<proteinExistence type="predicted"/>
<keyword evidence="2" id="KW-0488">Methylation</keyword>
<sequence length="201" mass="21189">MKNIKIFKKGLANKSTTEGFTLIELLVVVAIIGILIAIVSVLLTDIRAKGDDAAVKTNLQTIKNQAELFYLDNGNSYLPAEASGEEFYGVCPVDDSSAGSMFSKDKVMFDAVAEATKRGNGSYCYASTNGWAVAVGLKTDAGASWCVDSEGASTQVDSVPSLAIDESTFACSQINSVPLPNPPNPLRPPAKPAKPAKPVEQ</sequence>
<evidence type="ECO:0000256" key="7">
    <source>
        <dbReference type="SAM" id="Phobius"/>
    </source>
</evidence>
<dbReference type="GO" id="GO:0015627">
    <property type="term" value="C:type II protein secretion system complex"/>
    <property type="evidence" value="ECO:0007669"/>
    <property type="project" value="InterPro"/>
</dbReference>
<dbReference type="NCBIfam" id="TIGR02532">
    <property type="entry name" value="IV_pilin_GFxxxE"/>
    <property type="match status" value="1"/>
</dbReference>
<evidence type="ECO:0000256" key="4">
    <source>
        <dbReference type="ARBA" id="ARBA00022989"/>
    </source>
</evidence>
<evidence type="ECO:0000313" key="8">
    <source>
        <dbReference type="EMBL" id="KKR70696.1"/>
    </source>
</evidence>
<reference evidence="8 9" key="1">
    <citation type="journal article" date="2015" name="Nature">
        <title>rRNA introns, odd ribosomes, and small enigmatic genomes across a large radiation of phyla.</title>
        <authorList>
            <person name="Brown C.T."/>
            <person name="Hug L.A."/>
            <person name="Thomas B.C."/>
            <person name="Sharon I."/>
            <person name="Castelle C.J."/>
            <person name="Singh A."/>
            <person name="Wilkins M.J."/>
            <person name="Williams K.H."/>
            <person name="Banfield J.F."/>
        </authorList>
    </citation>
    <scope>NUCLEOTIDE SEQUENCE [LARGE SCALE GENOMIC DNA]</scope>
</reference>
<dbReference type="PRINTS" id="PR00813">
    <property type="entry name" value="BCTERIALGSPG"/>
</dbReference>
<keyword evidence="3 7" id="KW-0812">Transmembrane</keyword>
<evidence type="ECO:0000256" key="6">
    <source>
        <dbReference type="SAM" id="MobiDB-lite"/>
    </source>
</evidence>
<name>A0A0G0T7H4_9BACT</name>
<dbReference type="GO" id="GO:0015628">
    <property type="term" value="P:protein secretion by the type II secretion system"/>
    <property type="evidence" value="ECO:0007669"/>
    <property type="project" value="InterPro"/>
</dbReference>
<evidence type="ECO:0000256" key="5">
    <source>
        <dbReference type="ARBA" id="ARBA00023136"/>
    </source>
</evidence>
<dbReference type="InterPro" id="IPR012902">
    <property type="entry name" value="N_methyl_site"/>
</dbReference>
<dbReference type="Gene3D" id="3.30.700.10">
    <property type="entry name" value="Glycoprotein, Type 4 Pilin"/>
    <property type="match status" value="1"/>
</dbReference>
<evidence type="ECO:0008006" key="10">
    <source>
        <dbReference type="Google" id="ProtNLM"/>
    </source>
</evidence>
<protein>
    <recommendedName>
        <fullName evidence="10">General secretion pathway protein G</fullName>
    </recommendedName>
</protein>
<dbReference type="AlphaFoldDB" id="A0A0G0T7H4"/>
<dbReference type="SUPFAM" id="SSF54523">
    <property type="entry name" value="Pili subunits"/>
    <property type="match status" value="1"/>
</dbReference>